<protein>
    <submittedName>
        <fullName evidence="1">Uncharacterized protein</fullName>
    </submittedName>
</protein>
<feature type="non-terminal residue" evidence="1">
    <location>
        <position position="1"/>
    </location>
</feature>
<reference evidence="1" key="1">
    <citation type="submission" date="2022-07" db="EMBL/GenBank/DDBJ databases">
        <title>Phylogenomic reconstructions and comparative analyses of Kickxellomycotina fungi.</title>
        <authorList>
            <person name="Reynolds N.K."/>
            <person name="Stajich J.E."/>
            <person name="Barry K."/>
            <person name="Grigoriev I.V."/>
            <person name="Crous P."/>
            <person name="Smith M.E."/>
        </authorList>
    </citation>
    <scope>NUCLEOTIDE SEQUENCE</scope>
    <source>
        <strain evidence="1">RSA 1196</strain>
    </source>
</reference>
<dbReference type="EMBL" id="JANBPY010002951">
    <property type="protein sequence ID" value="KAJ1953177.1"/>
    <property type="molecule type" value="Genomic_DNA"/>
</dbReference>
<gene>
    <name evidence="1" type="ORF">IWQ62_006059</name>
</gene>
<sequence>RPLGLIAKVACPELSNSGHSLNFKDSLSKLENEELLSLFATEIDMFKYLIWSDYNDILSKLADRRSSKLRKLAREYHPVTFTSGTIEQYSIDDQHAKQMKILSTDNLPLPARKPDWLSFLSNGELYFQSEYFVQPTSPVHEVNLQTGSISLSVIGNTQLLRTSPLLFLAKQKYYTENRFLAEEFQKRSRNHDFRESFRNARGNSVGCYAIYFSNALPNNNGVDSIGEIPLLTNLSNMLKIVVYSLQDYPALASNDEEKLRGYINFLSENPGYVNRFGYLRTLARGFPQEVKRALDSIIAIFYSVSFGSYTSRMMWFTHGMSNKPGVFSSTFLRNTTSGVPDIVLNPPMMAVSSSTSSTAERR</sequence>
<keyword evidence="2" id="KW-1185">Reference proteome</keyword>
<organism evidence="1 2">
    <name type="scientific">Dispira parvispora</name>
    <dbReference type="NCBI Taxonomy" id="1520584"/>
    <lineage>
        <taxon>Eukaryota</taxon>
        <taxon>Fungi</taxon>
        <taxon>Fungi incertae sedis</taxon>
        <taxon>Zoopagomycota</taxon>
        <taxon>Kickxellomycotina</taxon>
        <taxon>Dimargaritomycetes</taxon>
        <taxon>Dimargaritales</taxon>
        <taxon>Dimargaritaceae</taxon>
        <taxon>Dispira</taxon>
    </lineage>
</organism>
<name>A0A9W8E447_9FUNG</name>
<proteinExistence type="predicted"/>
<comment type="caution">
    <text evidence="1">The sequence shown here is derived from an EMBL/GenBank/DDBJ whole genome shotgun (WGS) entry which is preliminary data.</text>
</comment>
<dbReference type="AlphaFoldDB" id="A0A9W8E447"/>
<evidence type="ECO:0000313" key="2">
    <source>
        <dbReference type="Proteomes" id="UP001150925"/>
    </source>
</evidence>
<dbReference type="Proteomes" id="UP001150925">
    <property type="component" value="Unassembled WGS sequence"/>
</dbReference>
<evidence type="ECO:0000313" key="1">
    <source>
        <dbReference type="EMBL" id="KAJ1953177.1"/>
    </source>
</evidence>
<accession>A0A9W8E447</accession>